<gene>
    <name evidence="1" type="ORF">ABMA27_016895</name>
</gene>
<accession>A0ABR3I412</accession>
<sequence>VKEVELMVRATQMYGSEGVLTQWCLPARMPIPPAPAPRLSPAQSAPARLSVPLPSLPNEHPETDVFVLEAANGEWESQSTMIRQCATRHPRLIPARAWLGVVSPGAHMHTQLEVFNDTHQHICWWGTPFRWHGENEPSKLCSGREPCTECKERACTCALLRPTRGALAHLKGTQMVYDVNAPDNDGCVATLLQVRRTLGDVARVPSGAGCEARASLVAYRVLAPRLVVRALPCHGDKVPGECEGCSLDTGEQKCKGTAVLRPSAALALGRCTCYRLRITNITPLPTTVKWEGPMGKEEFPWEEPDRRRTAEEMFEAEDKKKEVQAVRSRTVIIRNESVLTARWTSAVRNWPRKRCRTLTTDAWAVDVRDPGLAIEISPACGVLGARASLALTVSVYADCWGLYRDQILIKIEKLEPIVADVWVEAVGPPLQLMRAPSDGGTDLAPTLWMSSSDPDRVIRVKNVSRSEVAVHAYVLKEHAHFQDVMPFRLYLRFFDVLPRFCPCVTAFDSDHCLEEQSDDSSSKVPEDMDTGVEVFFTKDFGLQEDTFFKVEPAVFSIEPGAFTELQVTLTPPEHGELAPDAAILLRTLPFPKFAGPGWYRNEPPPQLVHLRQTEREGVLRASDKQLRVKFCALDLPSGDVMRIRKSFRIQNIGNGPLHIAAGTKGLWTIIQDEGQQSGSTCAIGCGCAPIEGNRVEKVPLYLPPRSSTEMTVEVCIHTADAWPADNEGTPCSPPNYEQWKRSVTPLSFYDDDNVLLTIPLILELEFPLLYVEPSCINFGFVTDGDTRKSFFTVAHSSRTATLDLVTEWDGNNEFRLWPRNLHLPPGTSERVYVQYTARWRVGPVEGCARVVYTPGGAGAWCRASLSCRASPARDHKCHASVHDHTDDPKLLPPDLTFL</sequence>
<reference evidence="1 2" key="1">
    <citation type="submission" date="2024-06" db="EMBL/GenBank/DDBJ databases">
        <title>A chromosome-level genome assembly of beet webworm, Loxostege sticticalis.</title>
        <authorList>
            <person name="Zhang Y."/>
        </authorList>
    </citation>
    <scope>NUCLEOTIDE SEQUENCE [LARGE SCALE GENOMIC DNA]</scope>
    <source>
        <strain evidence="1">AQ026</strain>
        <tissue evidence="1">Whole body</tissue>
    </source>
</reference>
<evidence type="ECO:0000313" key="1">
    <source>
        <dbReference type="EMBL" id="KAL0883530.1"/>
    </source>
</evidence>
<dbReference type="InterPro" id="IPR033304">
    <property type="entry name" value="DLEC1"/>
</dbReference>
<dbReference type="PANTHER" id="PTHR46348:SF1">
    <property type="entry name" value="DELETED IN LUNG AND ESOPHAGEAL CANCER PROTEIN 1"/>
    <property type="match status" value="1"/>
</dbReference>
<feature type="non-terminal residue" evidence="1">
    <location>
        <position position="1"/>
    </location>
</feature>
<evidence type="ECO:0000313" key="2">
    <source>
        <dbReference type="Proteomes" id="UP001549920"/>
    </source>
</evidence>
<dbReference type="Proteomes" id="UP001549920">
    <property type="component" value="Unassembled WGS sequence"/>
</dbReference>
<dbReference type="EMBL" id="JBEUOH010000009">
    <property type="protein sequence ID" value="KAL0883530.1"/>
    <property type="molecule type" value="Genomic_DNA"/>
</dbReference>
<evidence type="ECO:0008006" key="3">
    <source>
        <dbReference type="Google" id="ProtNLM"/>
    </source>
</evidence>
<dbReference type="InterPro" id="IPR013783">
    <property type="entry name" value="Ig-like_fold"/>
</dbReference>
<dbReference type="Gene3D" id="2.60.40.10">
    <property type="entry name" value="Immunoglobulins"/>
    <property type="match status" value="1"/>
</dbReference>
<keyword evidence="2" id="KW-1185">Reference proteome</keyword>
<proteinExistence type="predicted"/>
<name>A0ABR3I412_LOXSC</name>
<protein>
    <recommendedName>
        <fullName evidence="3">Deleted in lung and esophageal cancer protein 1</fullName>
    </recommendedName>
</protein>
<comment type="caution">
    <text evidence="1">The sequence shown here is derived from an EMBL/GenBank/DDBJ whole genome shotgun (WGS) entry which is preliminary data.</text>
</comment>
<dbReference type="PANTHER" id="PTHR46348">
    <property type="entry name" value="DELETED IN LUNG AND ESOPHAGEAL CANCER PROTEIN 1"/>
    <property type="match status" value="1"/>
</dbReference>
<organism evidence="1 2">
    <name type="scientific">Loxostege sticticalis</name>
    <name type="common">Beet webworm moth</name>
    <dbReference type="NCBI Taxonomy" id="481309"/>
    <lineage>
        <taxon>Eukaryota</taxon>
        <taxon>Metazoa</taxon>
        <taxon>Ecdysozoa</taxon>
        <taxon>Arthropoda</taxon>
        <taxon>Hexapoda</taxon>
        <taxon>Insecta</taxon>
        <taxon>Pterygota</taxon>
        <taxon>Neoptera</taxon>
        <taxon>Endopterygota</taxon>
        <taxon>Lepidoptera</taxon>
        <taxon>Glossata</taxon>
        <taxon>Ditrysia</taxon>
        <taxon>Pyraloidea</taxon>
        <taxon>Crambidae</taxon>
        <taxon>Pyraustinae</taxon>
        <taxon>Loxostege</taxon>
    </lineage>
</organism>